<evidence type="ECO:0000256" key="1">
    <source>
        <dbReference type="ARBA" id="ARBA00004479"/>
    </source>
</evidence>
<dbReference type="Pfam" id="PF01839">
    <property type="entry name" value="FG-GAP"/>
    <property type="match status" value="2"/>
</dbReference>
<evidence type="ECO:0000256" key="11">
    <source>
        <dbReference type="ARBA" id="ARBA00023180"/>
    </source>
</evidence>
<dbReference type="PROSITE" id="PS51470">
    <property type="entry name" value="FG_GAP"/>
    <property type="match status" value="4"/>
</dbReference>
<dbReference type="PANTHER" id="PTHR23220">
    <property type="entry name" value="INTEGRIN ALPHA"/>
    <property type="match status" value="1"/>
</dbReference>
<keyword evidence="8 13" id="KW-0401">Integrin</keyword>
<dbReference type="InterPro" id="IPR018184">
    <property type="entry name" value="Integrin_alpha_C_CS"/>
</dbReference>
<feature type="repeat" description="FG-GAP" evidence="12">
    <location>
        <begin position="114"/>
        <end position="177"/>
    </location>
</feature>
<dbReference type="Gene3D" id="2.60.40.1530">
    <property type="entry name" value="ntegrin, alpha v. Chain A, domain 4"/>
    <property type="match status" value="1"/>
</dbReference>
<proteinExistence type="inferred from homology"/>
<evidence type="ECO:0000256" key="13">
    <source>
        <dbReference type="RuleBase" id="RU003762"/>
    </source>
</evidence>
<evidence type="ECO:0000259" key="17">
    <source>
        <dbReference type="Pfam" id="PF20806"/>
    </source>
</evidence>
<evidence type="ECO:0000256" key="4">
    <source>
        <dbReference type="ARBA" id="ARBA00022729"/>
    </source>
</evidence>
<dbReference type="PANTHER" id="PTHR23220:SF89">
    <property type="entry name" value="INTEGRIN ALPHA-3"/>
    <property type="match status" value="1"/>
</dbReference>
<keyword evidence="5" id="KW-0677">Repeat</keyword>
<dbReference type="InterPro" id="IPR032695">
    <property type="entry name" value="Integrin_dom_sf"/>
</dbReference>
<keyword evidence="6 13" id="KW-0130">Cell adhesion</keyword>
<feature type="repeat" description="FG-GAP" evidence="12">
    <location>
        <begin position="371"/>
        <end position="430"/>
    </location>
</feature>
<dbReference type="InterPro" id="IPR028994">
    <property type="entry name" value="Integrin_alpha_N"/>
</dbReference>
<feature type="repeat" description="FG-GAP" evidence="12">
    <location>
        <begin position="490"/>
        <end position="551"/>
    </location>
</feature>
<protein>
    <recommendedName>
        <fullName evidence="20">Integrin alpha-2 domain-containing protein</fullName>
    </recommendedName>
</protein>
<feature type="region of interest" description="Disordered" evidence="14">
    <location>
        <begin position="1"/>
        <end position="121"/>
    </location>
</feature>
<dbReference type="PRINTS" id="PR01185">
    <property type="entry name" value="INTEGRINA"/>
</dbReference>
<dbReference type="Gene3D" id="1.20.5.930">
    <property type="entry name" value="Bicelle-embedded integrin alpha(iib) transmembrane segment"/>
    <property type="match status" value="1"/>
</dbReference>
<dbReference type="SMART" id="SM00191">
    <property type="entry name" value="Int_alpha"/>
    <property type="match status" value="4"/>
</dbReference>
<dbReference type="GO" id="GO:0007160">
    <property type="term" value="P:cell-matrix adhesion"/>
    <property type="evidence" value="ECO:0007669"/>
    <property type="project" value="TreeGrafter"/>
</dbReference>
<dbReference type="Gene3D" id="2.130.10.130">
    <property type="entry name" value="Integrin alpha, N-terminal"/>
    <property type="match status" value="1"/>
</dbReference>
<feature type="repeat" description="FG-GAP" evidence="12">
    <location>
        <begin position="431"/>
        <end position="486"/>
    </location>
</feature>
<feature type="region of interest" description="Disordered" evidence="14">
    <location>
        <begin position="938"/>
        <end position="957"/>
    </location>
</feature>
<dbReference type="InterPro" id="IPR048286">
    <property type="entry name" value="Integrin_alpha_Ig-like_3"/>
</dbReference>
<accession>A0AAN8D528</accession>
<evidence type="ECO:0000259" key="15">
    <source>
        <dbReference type="Pfam" id="PF08441"/>
    </source>
</evidence>
<comment type="subcellular location">
    <subcellularLocation>
        <location evidence="1 13">Membrane</location>
        <topology evidence="1 13">Single-pass type I membrane protein</topology>
    </subcellularLocation>
</comment>
<dbReference type="GO" id="GO:0009897">
    <property type="term" value="C:external side of plasma membrane"/>
    <property type="evidence" value="ECO:0007669"/>
    <property type="project" value="TreeGrafter"/>
</dbReference>
<comment type="similarity">
    <text evidence="2 13">Belongs to the integrin alpha chain family.</text>
</comment>
<evidence type="ECO:0000256" key="12">
    <source>
        <dbReference type="PROSITE-ProRule" id="PRU00803"/>
    </source>
</evidence>
<dbReference type="PROSITE" id="PS00242">
    <property type="entry name" value="INTEGRIN_ALPHA"/>
    <property type="match status" value="1"/>
</dbReference>
<dbReference type="SUPFAM" id="SSF69179">
    <property type="entry name" value="Integrin domains"/>
    <property type="match status" value="3"/>
</dbReference>
<dbReference type="GO" id="GO:0033627">
    <property type="term" value="P:cell adhesion mediated by integrin"/>
    <property type="evidence" value="ECO:0007669"/>
    <property type="project" value="TreeGrafter"/>
</dbReference>
<evidence type="ECO:0000256" key="10">
    <source>
        <dbReference type="ARBA" id="ARBA00023170"/>
    </source>
</evidence>
<evidence type="ECO:0000313" key="19">
    <source>
        <dbReference type="Proteomes" id="UP001331515"/>
    </source>
</evidence>
<feature type="domain" description="Integrin alpha third immunoglobulin-like" evidence="17">
    <location>
        <begin position="838"/>
        <end position="1040"/>
    </location>
</feature>
<evidence type="ECO:0000256" key="6">
    <source>
        <dbReference type="ARBA" id="ARBA00022889"/>
    </source>
</evidence>
<dbReference type="Pfam" id="PF08441">
    <property type="entry name" value="Integrin_A_Ig_1"/>
    <property type="match status" value="1"/>
</dbReference>
<dbReference type="Pfam" id="PF20805">
    <property type="entry name" value="Integrin_A_Ig_2"/>
    <property type="match status" value="1"/>
</dbReference>
<evidence type="ECO:0000256" key="8">
    <source>
        <dbReference type="ARBA" id="ARBA00023037"/>
    </source>
</evidence>
<dbReference type="AlphaFoldDB" id="A0AAN8D528"/>
<evidence type="ECO:0000256" key="14">
    <source>
        <dbReference type="SAM" id="MobiDB-lite"/>
    </source>
</evidence>
<dbReference type="Pfam" id="PF20806">
    <property type="entry name" value="Integrin_A_Ig_3"/>
    <property type="match status" value="1"/>
</dbReference>
<evidence type="ECO:0000256" key="3">
    <source>
        <dbReference type="ARBA" id="ARBA00022692"/>
    </source>
</evidence>
<dbReference type="InterPro" id="IPR013649">
    <property type="entry name" value="Integrin_alpha_Ig-like_1"/>
</dbReference>
<reference evidence="18 19" key="1">
    <citation type="journal article" date="2023" name="Mol. Biol. Evol.">
        <title>Genomics of Secondarily Temperate Adaptation in the Only Non-Antarctic Icefish.</title>
        <authorList>
            <person name="Rivera-Colon A.G."/>
            <person name="Rayamajhi N."/>
            <person name="Minhas B.F."/>
            <person name="Madrigal G."/>
            <person name="Bilyk K.T."/>
            <person name="Yoon V."/>
            <person name="Hune M."/>
            <person name="Gregory S."/>
            <person name="Cheng C.H.C."/>
            <person name="Catchen J.M."/>
        </authorList>
    </citation>
    <scope>NUCLEOTIDE SEQUENCE [LARGE SCALE GENOMIC DNA]</scope>
    <source>
        <tissue evidence="18">White muscle</tissue>
    </source>
</reference>
<evidence type="ECO:0000256" key="5">
    <source>
        <dbReference type="ARBA" id="ARBA00022737"/>
    </source>
</evidence>
<name>A0AAN8D528_CHAGU</name>
<dbReference type="Proteomes" id="UP001331515">
    <property type="component" value="Unassembled WGS sequence"/>
</dbReference>
<gene>
    <name evidence="18" type="ORF">CgunFtcFv8_009059</name>
</gene>
<organism evidence="18 19">
    <name type="scientific">Champsocephalus gunnari</name>
    <name type="common">Mackerel icefish</name>
    <dbReference type="NCBI Taxonomy" id="52237"/>
    <lineage>
        <taxon>Eukaryota</taxon>
        <taxon>Metazoa</taxon>
        <taxon>Chordata</taxon>
        <taxon>Craniata</taxon>
        <taxon>Vertebrata</taxon>
        <taxon>Euteleostomi</taxon>
        <taxon>Actinopterygii</taxon>
        <taxon>Neopterygii</taxon>
        <taxon>Teleostei</taxon>
        <taxon>Neoteleostei</taxon>
        <taxon>Acanthomorphata</taxon>
        <taxon>Eupercaria</taxon>
        <taxon>Perciformes</taxon>
        <taxon>Notothenioidei</taxon>
        <taxon>Channichthyidae</taxon>
        <taxon>Champsocephalus</taxon>
    </lineage>
</organism>
<evidence type="ECO:0000256" key="7">
    <source>
        <dbReference type="ARBA" id="ARBA00022989"/>
    </source>
</evidence>
<dbReference type="Gene3D" id="2.60.40.1460">
    <property type="entry name" value="Integrin domains. Chain A, domain 2"/>
    <property type="match status" value="1"/>
</dbReference>
<sequence>MEPRQRSPANGAPPTEPRQRRPANGAPPTEPEPRQRSPANGAPSTEPRQRSPANGAPPTEPRQRNPANGTPANGAPPTEPRQRSPANGAAPTEPRQWNPANGAPPTEPRQRSPTPLKFKTGGEGTLFGLSVSLHRDLQTDRFLMLVGAPRERAEPNVPANRTGGVYSCPITADQSECSRIQLVDPETLQYEDLIEDMWLGVSVFSQGPPGGRVLVCGHRFVKLYGAFKLKHMIGRCYIRGNDLKYNHTDLTWQNPEQTCSHLGDVSGEVMCNMGISSFITQTEVIVGSPGSYEWQGNVHVSWINPGAQFDSQMISFPNLQSRNIYIGYSVTQARGLLSQEDETIGRPKDSREDARGSVLLAVKRSDKLLTQQTLRGHQTGSFYGNAVATADINNDGWSDLLVGAPYFFQRDPEVGGAVYVYLNRGGGFDPEPSLVLIGPQGSGFGISVSSAGDLDQDGFTDFAVGAPFHGTGSVMIFSGSRGGVSSEPRQVIQGSSVSPGFRTFGYSLSGGQDVDGNRYPDLLVGSLDDQVALLRTRPVLHLNKTIRVSPDVVDPNDCDFCIQVEVCFSYTFSTGERSHRDNITVLFTVSGDVTSIKPRLRFVGSDQSVSGFLFMPSQRCVHLRAGLQRPVRNKVEPLMFSLNASLHEKLPRKRNAVQDLKRLPVLSETPRPIRTQIHIQKACGSDNRCSSNLQMKAQFTDQNQNPYTRQQHSQVLLYDSSLSLLFLEVNVSNMEAEDAHRAALNVSFTSPTLSYSGVRAQGDVQVECSAEDQVLLCELGNPFRSNYQVQVLIIFQTSEISLNTREIQTVLQLSTLSEQDDLLPVCISMLVRFSLQTSLSLVTPPGHASFSGHVIGESAMRRTQDVGSLLLFSLQVHVIGKPLGRLGNLQVEFDWPREVSNGKWLLYLEEIRLDGTSEARCDPPGDIVNPLNLELEEERKQKRRSLQDQRGRSLQGNRKSYSLDCEHGARCVPFVCPLLNMSSSASLTVRARLWSSTLTEDFSDARRVLVRFRVTLKLQSPNPTISMAPRSSQIEVQIYPAGGQQLGSGAPLWILVVAVLAGLSLLAVICLLLWKVGFFVRQRAWRATLHQGRILGKDEPHTDGFLIRDGNRKSAKHWVTSWSETH</sequence>
<dbReference type="GO" id="GO:0098609">
    <property type="term" value="P:cell-cell adhesion"/>
    <property type="evidence" value="ECO:0007669"/>
    <property type="project" value="TreeGrafter"/>
</dbReference>
<keyword evidence="3 13" id="KW-0812">Transmembrane</keyword>
<feature type="domain" description="Integrin alpha second immunoglobulin-like" evidence="16">
    <location>
        <begin position="683"/>
        <end position="820"/>
    </location>
</feature>
<dbReference type="EMBL" id="JAURVH010001527">
    <property type="protein sequence ID" value="KAK5914635.1"/>
    <property type="molecule type" value="Genomic_DNA"/>
</dbReference>
<evidence type="ECO:0008006" key="20">
    <source>
        <dbReference type="Google" id="ProtNLM"/>
    </source>
</evidence>
<keyword evidence="7 13" id="KW-1133">Transmembrane helix</keyword>
<dbReference type="GO" id="GO:0008305">
    <property type="term" value="C:integrin complex"/>
    <property type="evidence" value="ECO:0007669"/>
    <property type="project" value="InterPro"/>
</dbReference>
<dbReference type="SUPFAM" id="SSF69318">
    <property type="entry name" value="Integrin alpha N-terminal domain"/>
    <property type="match status" value="1"/>
</dbReference>
<feature type="compositionally biased region" description="Low complexity" evidence="14">
    <location>
        <begin position="65"/>
        <end position="76"/>
    </location>
</feature>
<dbReference type="GO" id="GO:0050900">
    <property type="term" value="P:leukocyte migration"/>
    <property type="evidence" value="ECO:0007669"/>
    <property type="project" value="TreeGrafter"/>
</dbReference>
<feature type="domain" description="Integrin alpha first immunoglubulin-like" evidence="15">
    <location>
        <begin position="536"/>
        <end position="681"/>
    </location>
</feature>
<dbReference type="GO" id="GO:0007229">
    <property type="term" value="P:integrin-mediated signaling pathway"/>
    <property type="evidence" value="ECO:0007669"/>
    <property type="project" value="UniProtKB-KW"/>
</dbReference>
<dbReference type="Gene3D" id="2.60.40.1510">
    <property type="entry name" value="ntegrin, alpha v. Chain A, domain 3"/>
    <property type="match status" value="1"/>
</dbReference>
<dbReference type="InterPro" id="IPR013517">
    <property type="entry name" value="FG-GAP"/>
</dbReference>
<comment type="caution">
    <text evidence="18">The sequence shown here is derived from an EMBL/GenBank/DDBJ whole genome shotgun (WGS) entry which is preliminary data.</text>
</comment>
<keyword evidence="19" id="KW-1185">Reference proteome</keyword>
<dbReference type="InterPro" id="IPR048285">
    <property type="entry name" value="Integrin_alpha_Ig-like_2"/>
</dbReference>
<evidence type="ECO:0000256" key="9">
    <source>
        <dbReference type="ARBA" id="ARBA00023136"/>
    </source>
</evidence>
<dbReference type="InterPro" id="IPR013519">
    <property type="entry name" value="Int_alpha_beta-p"/>
</dbReference>
<feature type="compositionally biased region" description="Basic and acidic residues" evidence="14">
    <location>
        <begin position="938"/>
        <end position="951"/>
    </location>
</feature>
<keyword evidence="4" id="KW-0732">Signal</keyword>
<dbReference type="GO" id="GO:0005178">
    <property type="term" value="F:integrin binding"/>
    <property type="evidence" value="ECO:0007669"/>
    <property type="project" value="TreeGrafter"/>
</dbReference>
<keyword evidence="11" id="KW-0325">Glycoprotein</keyword>
<dbReference type="InterPro" id="IPR000413">
    <property type="entry name" value="Integrin_alpha"/>
</dbReference>
<evidence type="ECO:0000256" key="2">
    <source>
        <dbReference type="ARBA" id="ARBA00008054"/>
    </source>
</evidence>
<evidence type="ECO:0000313" key="18">
    <source>
        <dbReference type="EMBL" id="KAK5914635.1"/>
    </source>
</evidence>
<evidence type="ECO:0000259" key="16">
    <source>
        <dbReference type="Pfam" id="PF20805"/>
    </source>
</evidence>
<keyword evidence="9 13" id="KW-0472">Membrane</keyword>
<feature type="transmembrane region" description="Helical" evidence="13">
    <location>
        <begin position="1052"/>
        <end position="1074"/>
    </location>
</feature>
<keyword evidence="10 13" id="KW-0675">Receptor</keyword>